<protein>
    <submittedName>
        <fullName evidence="2">Uncharacterized protein</fullName>
    </submittedName>
</protein>
<name>Q1YE84_AURMS</name>
<evidence type="ECO:0000256" key="1">
    <source>
        <dbReference type="SAM" id="MobiDB-lite"/>
    </source>
</evidence>
<feature type="region of interest" description="Disordered" evidence="1">
    <location>
        <begin position="229"/>
        <end position="255"/>
    </location>
</feature>
<feature type="compositionally biased region" description="Basic residues" evidence="1">
    <location>
        <begin position="435"/>
        <end position="444"/>
    </location>
</feature>
<feature type="compositionally biased region" description="Basic residues" evidence="1">
    <location>
        <begin position="464"/>
        <end position="475"/>
    </location>
</feature>
<proteinExistence type="predicted"/>
<accession>Q1YE84</accession>
<feature type="compositionally biased region" description="Basic and acidic residues" evidence="1">
    <location>
        <begin position="280"/>
        <end position="295"/>
    </location>
</feature>
<dbReference type="AlphaFoldDB" id="Q1YE84"/>
<keyword evidence="3" id="KW-1185">Reference proteome</keyword>
<evidence type="ECO:0000313" key="2">
    <source>
        <dbReference type="EMBL" id="EAS48515.1"/>
    </source>
</evidence>
<sequence length="510" mass="55494">MQPTGAPSPILKDGRPVPCRGDRGAVAIGCRFRHRLIDKRARLIGQEVPDPGVIDHAGRTVHHGDQPDGHLRIGRCRVPQSVQRHPEQADEGLLDRQDAGRAGRVGHPLRVLWELALRDQDRAEPVDAGKGRVEIVHRRRQGPAGDLDQKIHVERRALRAAAKPADAEGARQSCRLPDAQRVACEKGQRLALHHIVADAHDELQMPARLAHPVGQRQAVDRLDIAVAGCGEPAAGGPVDRRGGSRQSAERRRVGHRVHAECRDVGVDMDDAAEIVQGEGQPRDDEDRDDEQREQGQARIAALAVAGIDGGQRDQCPGERPEQEADGEADPAMPDPAVDQPYAEISGGECQHQQRDREIQGDEGGVDRGEGVRQLTGRAARQGQGVAETADPGRCAAGIEHQKGIGDADRRCDHQDRQAPETVPKKAREPAQGRVRAGHQRRGCRLNRVIPSAGRRRRMAESRAGRRRRNTTRRSARSAASRSPAGSARSHGGHRARSSRSGSPCRARRPS</sequence>
<gene>
    <name evidence="2" type="ORF">SI859A1_03533</name>
</gene>
<feature type="region of interest" description="Disordered" evidence="1">
    <location>
        <begin position="275"/>
        <end position="510"/>
    </location>
</feature>
<organism evidence="2 3">
    <name type="scientific">Aurantimonas manganoxydans (strain ATCC BAA-1229 / DSM 21871 / SI85-9A1)</name>
    <dbReference type="NCBI Taxonomy" id="287752"/>
    <lineage>
        <taxon>Bacteria</taxon>
        <taxon>Pseudomonadati</taxon>
        <taxon>Pseudomonadota</taxon>
        <taxon>Alphaproteobacteria</taxon>
        <taxon>Hyphomicrobiales</taxon>
        <taxon>Aurantimonadaceae</taxon>
        <taxon>Aurantimonas</taxon>
    </lineage>
</organism>
<comment type="caution">
    <text evidence="2">The sequence shown here is derived from an EMBL/GenBank/DDBJ whole genome shotgun (WGS) entry which is preliminary data.</text>
</comment>
<feature type="compositionally biased region" description="Low complexity" evidence="1">
    <location>
        <begin position="476"/>
        <end position="489"/>
    </location>
</feature>
<dbReference type="BioCyc" id="AURANTIMONAS:SI859A1_03533-MONOMER"/>
<feature type="compositionally biased region" description="Basic and acidic residues" evidence="1">
    <location>
        <begin position="399"/>
        <end position="430"/>
    </location>
</feature>
<evidence type="ECO:0000313" key="3">
    <source>
        <dbReference type="Proteomes" id="UP000000321"/>
    </source>
</evidence>
<dbReference type="EMBL" id="AAPJ01000009">
    <property type="protein sequence ID" value="EAS48515.1"/>
    <property type="molecule type" value="Genomic_DNA"/>
</dbReference>
<feature type="compositionally biased region" description="Basic and acidic residues" evidence="1">
    <location>
        <begin position="238"/>
        <end position="255"/>
    </location>
</feature>
<reference evidence="2 3" key="1">
    <citation type="journal article" date="2008" name="Appl. Environ. Microbiol.">
        <title>Genomic insights into Mn(II) oxidation by the marine alphaproteobacterium Aurantimonas sp. strain SI85-9A1.</title>
        <authorList>
            <person name="Dick G.J."/>
            <person name="Podell S."/>
            <person name="Johnson H.A."/>
            <person name="Rivera-Espinoza Y."/>
            <person name="Bernier-Latmani R."/>
            <person name="McCarthy J.K."/>
            <person name="Torpey J.W."/>
            <person name="Clement B.G."/>
            <person name="Gaasterland T."/>
            <person name="Tebo B.M."/>
        </authorList>
    </citation>
    <scope>NUCLEOTIDE SEQUENCE [LARGE SCALE GENOMIC DNA]</scope>
    <source>
        <strain evidence="2 3">SI85-9A1</strain>
    </source>
</reference>
<dbReference type="HOGENOM" id="CLU_534016_0_0_5"/>
<feature type="compositionally biased region" description="Basic and acidic residues" evidence="1">
    <location>
        <begin position="351"/>
        <end position="370"/>
    </location>
</feature>
<dbReference type="Proteomes" id="UP000000321">
    <property type="component" value="Unassembled WGS sequence"/>
</dbReference>